<dbReference type="InterPro" id="IPR000719">
    <property type="entry name" value="Prot_kinase_dom"/>
</dbReference>
<proteinExistence type="predicted"/>
<dbReference type="InterPro" id="IPR002110">
    <property type="entry name" value="Ankyrin_rpt"/>
</dbReference>
<comment type="caution">
    <text evidence="3">The sequence shown here is derived from an EMBL/GenBank/DDBJ whole genome shotgun (WGS) entry which is preliminary data.</text>
</comment>
<dbReference type="Pfam" id="PF00069">
    <property type="entry name" value="Pkinase"/>
    <property type="match status" value="1"/>
</dbReference>
<dbReference type="InterPro" id="IPR008271">
    <property type="entry name" value="Ser/Thr_kinase_AS"/>
</dbReference>
<protein>
    <recommendedName>
        <fullName evidence="2">Protein kinase domain-containing protein</fullName>
    </recommendedName>
</protein>
<feature type="region of interest" description="Disordered" evidence="1">
    <location>
        <begin position="1564"/>
        <end position="1606"/>
    </location>
</feature>
<reference evidence="3" key="1">
    <citation type="submission" date="2023-06" db="EMBL/GenBank/DDBJ databases">
        <title>Genome-scale phylogeny and comparative genomics of the fungal order Sordariales.</title>
        <authorList>
            <consortium name="Lawrence Berkeley National Laboratory"/>
            <person name="Hensen N."/>
            <person name="Bonometti L."/>
            <person name="Westerberg I."/>
            <person name="Brannstrom I.O."/>
            <person name="Guillou S."/>
            <person name="Cros-Aarteil S."/>
            <person name="Calhoun S."/>
            <person name="Haridas S."/>
            <person name="Kuo A."/>
            <person name="Mondo S."/>
            <person name="Pangilinan J."/>
            <person name="Riley R."/>
            <person name="Labutti K."/>
            <person name="Andreopoulos B."/>
            <person name="Lipzen A."/>
            <person name="Chen C."/>
            <person name="Yanf M."/>
            <person name="Daum C."/>
            <person name="Ng V."/>
            <person name="Clum A."/>
            <person name="Steindorff A."/>
            <person name="Ohm R."/>
            <person name="Martin F."/>
            <person name="Silar P."/>
            <person name="Natvig D."/>
            <person name="Lalanne C."/>
            <person name="Gautier V."/>
            <person name="Ament-Velasquez S.L."/>
            <person name="Kruys A."/>
            <person name="Hutchinson M.I."/>
            <person name="Powell A.J."/>
            <person name="Barry K."/>
            <person name="Miller A.N."/>
            <person name="Grigoriev I.V."/>
            <person name="Debuchy R."/>
            <person name="Gladieux P."/>
            <person name="Thoren M.H."/>
            <person name="Johannesson H."/>
        </authorList>
    </citation>
    <scope>NUCLEOTIDE SEQUENCE</scope>
    <source>
        <strain evidence="3">PSN4</strain>
    </source>
</reference>
<feature type="domain" description="Protein kinase" evidence="2">
    <location>
        <begin position="202"/>
        <end position="602"/>
    </location>
</feature>
<dbReference type="SUPFAM" id="SSF48403">
    <property type="entry name" value="Ankyrin repeat"/>
    <property type="match status" value="1"/>
</dbReference>
<dbReference type="PROSITE" id="PS50011">
    <property type="entry name" value="PROTEIN_KINASE_DOM"/>
    <property type="match status" value="1"/>
</dbReference>
<accession>A0AAJ0BKW8</accession>
<dbReference type="SMART" id="SM00220">
    <property type="entry name" value="S_TKc"/>
    <property type="match status" value="1"/>
</dbReference>
<dbReference type="Gene3D" id="1.10.510.10">
    <property type="entry name" value="Transferase(Phosphotransferase) domain 1"/>
    <property type="match status" value="1"/>
</dbReference>
<dbReference type="InterPro" id="IPR036770">
    <property type="entry name" value="Ankyrin_rpt-contain_sf"/>
</dbReference>
<gene>
    <name evidence="3" type="ORF">QBC47DRAFT_116628</name>
</gene>
<evidence type="ECO:0000313" key="3">
    <source>
        <dbReference type="EMBL" id="KAK1759827.1"/>
    </source>
</evidence>
<evidence type="ECO:0000259" key="2">
    <source>
        <dbReference type="PROSITE" id="PS50011"/>
    </source>
</evidence>
<sequence length="1630" mass="181400">MPTLFREVDLPTSDDESLRASIVYYEDGEDGPAWVTWTSSGDQNASPFEFRGRIFDTFESRLDLALAVQEFLPFGACGCETHRPGVVHLRAHRDERERPRFVCYGWRPVAAMGADGPDLAIIIPAPPMLELMERLASEFERGGINLLECNKATVRAIPKVLNQKSPSSEETVILGFARRLLHVTPICLSVWHVLENMSQKTQGFIEEVGSATFQQVVDGTEIPVFNYLEGMISAEAKHSSGASFDVTIAKAREHSSLPPYKGGKGPTKRRQWKRNALLVLKRPKLSGAFDPSNSLNQLRGDDASERSRISRTVVNELLILSHHTLRNHPNIVHLFGIAWDRDTSASVTAPRICPILVQSCADLGNLDQYLLAMKSNGKLTWSLRCDILKQILSGLRALHDCGVVHGDIKTLNILVAATKAGPSKPRIMLADFGYSVIVYEGQSTIQVVGTTLPYASPEMFRCLRSNEHTISSDEAYASDIYSFGLAACSVTFGLFGGQDIFSKIGDPAAICATYGVDFSVDPVTTLRQSQSGFWEETKVDQEAHELLITFIMFIIELEAGSCGLNVIQGRVFAYIIKSTLMWSPDARPRDLGETIEALELFLGEDSQSSGASELPWEEETGVVKVSSKKYYQKWLQFMIVDGWVHSVPISDIELCLHFEEFANEPFASKERIFSDFMSKASLLIDTSPSEWKTIRLRVGIKQWAEAAHAAFQLFYCYISGFGTERDLVGAARYIAASAEAGFVNAYSLVFEFHKLHPELELPLWTRNLDGLFHFVSIGPRIGFAKYLEELRLLRTLDPVLAQKALDVVNAFAYSEIGEEHVGEKSHEEETFKGPDVQYQWFEPGSMGFFQRLAPLCTAEELIRGFGIGIFPADDTNYNRETALYMCCRLGAADSVLALAEEFDWFRKQAGVATLDNRFPLHQLHNFAAEWVAKVGVLLLENGADVSAADASGFRAVDYAILSGRNDVATFLLDQQPPLFTSPELRSADMTTAREALLAGPVDILERCLQHADVEAILASIEAMACHLGMLATRDTTAVFRVLVSHLPPTTSNHLAPDYGQHVSRALGKSVVAGNLVAFNEIFDRLLPESGLPVEQVKQLLMVAAFNFRVPEFRRILTIPTQWEVGVAHDTLQAIALTMQGPKNHVFEVAEILIRHLEGIDLLPGTLNYIAPGTICEPDCSKRHSHTFKESLFTVWIRLGYHDVARLLAPHVDGDSGYPTTLWHLLQFPDAQVLDHIEFLMELGDHHMKYVAFPLTNLTPIQEACIKNENFSSPREFMRVLDTLIEYYIGEEGEDIDFICKDGATALMWAADYASPEAVSRLLEWQANPYLELTIRPVLSTDSILGSTRLGRFTAPGLFTPYEFVLYRLMIDHLFGAASISRDFSISSFALPASMGTSEKHDAQLTRQFNTLAALSSSGGKVADTEIASLLQEDPAVPEGITIKSLVPKTKRRWAQILEHKDGQGQYLEIWGCVMVGDFRASMQVIPVEDLPTDELITQAQYRKRRAKAGVKPILRFTHAIAGHSGSYLYQFLVESRDGGWDASRDWEGPDGVVTWDEMVTEVPEEDAADENQAQAHRADEVGESSSRVEPSRATDSTRQLLELEDDDDELLQRVQGVIRELQEADLDDEE</sequence>
<dbReference type="PANTHER" id="PTHR24359">
    <property type="entry name" value="SERINE/THREONINE-PROTEIN KINASE SBK1"/>
    <property type="match status" value="1"/>
</dbReference>
<name>A0AAJ0BKW8_9PEZI</name>
<dbReference type="PANTHER" id="PTHR24359:SF1">
    <property type="entry name" value="INHIBITOR OF NUCLEAR FACTOR KAPPA-B KINASE EPSILON SUBUNIT HOMOLOG 1-RELATED"/>
    <property type="match status" value="1"/>
</dbReference>
<feature type="compositionally biased region" description="Polar residues" evidence="1">
    <location>
        <begin position="1583"/>
        <end position="1599"/>
    </location>
</feature>
<dbReference type="Proteomes" id="UP001239445">
    <property type="component" value="Unassembled WGS sequence"/>
</dbReference>
<evidence type="ECO:0000313" key="4">
    <source>
        <dbReference type="Proteomes" id="UP001239445"/>
    </source>
</evidence>
<dbReference type="SMART" id="SM00248">
    <property type="entry name" value="ANK"/>
    <property type="match status" value="3"/>
</dbReference>
<dbReference type="EMBL" id="MU839828">
    <property type="protein sequence ID" value="KAK1759827.1"/>
    <property type="molecule type" value="Genomic_DNA"/>
</dbReference>
<dbReference type="GO" id="GO:0004674">
    <property type="term" value="F:protein serine/threonine kinase activity"/>
    <property type="evidence" value="ECO:0007669"/>
    <property type="project" value="TreeGrafter"/>
</dbReference>
<dbReference type="CDD" id="cd00180">
    <property type="entry name" value="PKc"/>
    <property type="match status" value="1"/>
</dbReference>
<dbReference type="SUPFAM" id="SSF56112">
    <property type="entry name" value="Protein kinase-like (PK-like)"/>
    <property type="match status" value="1"/>
</dbReference>
<organism evidence="3 4">
    <name type="scientific">Echria macrotheca</name>
    <dbReference type="NCBI Taxonomy" id="438768"/>
    <lineage>
        <taxon>Eukaryota</taxon>
        <taxon>Fungi</taxon>
        <taxon>Dikarya</taxon>
        <taxon>Ascomycota</taxon>
        <taxon>Pezizomycotina</taxon>
        <taxon>Sordariomycetes</taxon>
        <taxon>Sordariomycetidae</taxon>
        <taxon>Sordariales</taxon>
        <taxon>Schizotheciaceae</taxon>
        <taxon>Echria</taxon>
    </lineage>
</organism>
<dbReference type="InterPro" id="IPR011009">
    <property type="entry name" value="Kinase-like_dom_sf"/>
</dbReference>
<dbReference type="Gene3D" id="1.25.40.20">
    <property type="entry name" value="Ankyrin repeat-containing domain"/>
    <property type="match status" value="2"/>
</dbReference>
<dbReference type="PROSITE" id="PS00108">
    <property type="entry name" value="PROTEIN_KINASE_ST"/>
    <property type="match status" value="1"/>
</dbReference>
<keyword evidence="4" id="KW-1185">Reference proteome</keyword>
<dbReference type="GO" id="GO:0005524">
    <property type="term" value="F:ATP binding"/>
    <property type="evidence" value="ECO:0007669"/>
    <property type="project" value="InterPro"/>
</dbReference>
<evidence type="ECO:0000256" key="1">
    <source>
        <dbReference type="SAM" id="MobiDB-lite"/>
    </source>
</evidence>